<dbReference type="GO" id="GO:0005886">
    <property type="term" value="C:plasma membrane"/>
    <property type="evidence" value="ECO:0007669"/>
    <property type="project" value="UniProtKB-SubCell"/>
</dbReference>
<keyword evidence="9" id="KW-1003">Cell membrane</keyword>
<feature type="transmembrane region" description="Helical" evidence="9">
    <location>
        <begin position="183"/>
        <end position="202"/>
    </location>
</feature>
<evidence type="ECO:0000313" key="11">
    <source>
        <dbReference type="EMBL" id="APD89285.1"/>
    </source>
</evidence>
<keyword evidence="2 9" id="KW-0813">Transport</keyword>
<dbReference type="EMBL" id="CP018024">
    <property type="protein sequence ID" value="APD89285.1"/>
    <property type="molecule type" value="Genomic_DNA"/>
</dbReference>
<dbReference type="PANTHER" id="PTHR30586">
    <property type="entry name" value="ELECTRON TRANSPORT COMPLEX PROTEIN RNFE"/>
    <property type="match status" value="1"/>
</dbReference>
<reference evidence="10 12" key="1">
    <citation type="submission" date="2015-12" db="EMBL/GenBank/DDBJ databases">
        <title>Intraspecies pangenome expansion in the marine bacterium Alteromonas.</title>
        <authorList>
            <person name="Lopez-Perez M."/>
            <person name="Rodriguez-Valera F."/>
        </authorList>
    </citation>
    <scope>NUCLEOTIDE SEQUENCE [LARGE SCALE GENOMIC DNA]</scope>
    <source>
        <strain evidence="10 12">UM8</strain>
    </source>
</reference>
<feature type="transmembrane region" description="Helical" evidence="9">
    <location>
        <begin position="71"/>
        <end position="90"/>
    </location>
</feature>
<dbReference type="PANTHER" id="PTHR30586:SF0">
    <property type="entry name" value="ION-TRANSLOCATING OXIDOREDUCTASE COMPLEX SUBUNIT E"/>
    <property type="match status" value="1"/>
</dbReference>
<evidence type="ECO:0000313" key="10">
    <source>
        <dbReference type="EMBL" id="AMJ77957.1"/>
    </source>
</evidence>
<keyword evidence="5 9" id="KW-1278">Translocase</keyword>
<comment type="subcellular location">
    <subcellularLocation>
        <location evidence="9">Cell inner membrane</location>
        <topology evidence="9">Multi-pass membrane protein</topology>
    </subcellularLocation>
    <subcellularLocation>
        <location evidence="1">Endomembrane system</location>
        <topology evidence="1">Multi-pass membrane protein</topology>
    </subcellularLocation>
</comment>
<comment type="function">
    <text evidence="9">Part of a membrane-bound complex that couples electron transfer with translocation of ions across the membrane.</text>
</comment>
<comment type="similarity">
    <text evidence="9">Belongs to the NqrDE/RnfAE family.</text>
</comment>
<evidence type="ECO:0000313" key="13">
    <source>
        <dbReference type="Proteomes" id="UP000182101"/>
    </source>
</evidence>
<feature type="transmembrane region" description="Helical" evidence="9">
    <location>
        <begin position="127"/>
        <end position="148"/>
    </location>
</feature>
<dbReference type="RefSeq" id="WP_012517811.1">
    <property type="nucleotide sequence ID" value="NZ_CAKMLI010000034.1"/>
</dbReference>
<dbReference type="Pfam" id="PF02508">
    <property type="entry name" value="Rnf-Nqr"/>
    <property type="match status" value="1"/>
</dbReference>
<dbReference type="EC" id="7.-.-.-" evidence="9"/>
<dbReference type="GO" id="GO:0012505">
    <property type="term" value="C:endomembrane system"/>
    <property type="evidence" value="ECO:0007669"/>
    <property type="project" value="UniProtKB-SubCell"/>
</dbReference>
<accession>A0AAC8XIH8</accession>
<dbReference type="NCBIfam" id="NF009070">
    <property type="entry name" value="PRK12405.1"/>
    <property type="match status" value="1"/>
</dbReference>
<dbReference type="InterPro" id="IPR003667">
    <property type="entry name" value="NqrDE/RnfAE"/>
</dbReference>
<organism evidence="10 12">
    <name type="scientific">Alteromonas mediterranea</name>
    <dbReference type="NCBI Taxonomy" id="314275"/>
    <lineage>
        <taxon>Bacteria</taxon>
        <taxon>Pseudomonadati</taxon>
        <taxon>Pseudomonadota</taxon>
        <taxon>Gammaproteobacteria</taxon>
        <taxon>Alteromonadales</taxon>
        <taxon>Alteromonadaceae</taxon>
        <taxon>Alteromonas/Salinimonas group</taxon>
        <taxon>Alteromonas</taxon>
    </lineage>
</organism>
<reference evidence="11 13" key="2">
    <citation type="submission" date="2016-11" db="EMBL/GenBank/DDBJ databases">
        <title>Networking in microbes: conjugative elements and plasmids in the genus Alteromonas.</title>
        <authorList>
            <person name="Lopez-Perez M."/>
            <person name="Ramon-Marco N."/>
            <person name="Rodriguez-Valera F."/>
        </authorList>
    </citation>
    <scope>NUCLEOTIDE SEQUENCE [LARGE SCALE GENOMIC DNA]</scope>
    <source>
        <strain evidence="11 13">CP48</strain>
    </source>
</reference>
<keyword evidence="8 9" id="KW-0472">Membrane</keyword>
<evidence type="ECO:0000256" key="5">
    <source>
        <dbReference type="ARBA" id="ARBA00022967"/>
    </source>
</evidence>
<keyword evidence="3 9" id="KW-0997">Cell inner membrane</keyword>
<dbReference type="Proteomes" id="UP000061468">
    <property type="component" value="Chromosome"/>
</dbReference>
<dbReference type="OMA" id="RIEVFHT"/>
<dbReference type="AlphaFoldDB" id="A0AAC8XIH8"/>
<dbReference type="NCBIfam" id="TIGR01948">
    <property type="entry name" value="rnfE"/>
    <property type="match status" value="1"/>
</dbReference>
<keyword evidence="7 9" id="KW-1133">Transmembrane helix</keyword>
<keyword evidence="4 9" id="KW-0812">Transmembrane</keyword>
<evidence type="ECO:0000256" key="8">
    <source>
        <dbReference type="ARBA" id="ARBA00023136"/>
    </source>
</evidence>
<keyword evidence="6 9" id="KW-0249">Electron transport</keyword>
<comment type="subunit">
    <text evidence="9">The complex is composed of six subunits: RnfA, RnfB, RnfC, RnfD, RnfE and RnfG.</text>
</comment>
<evidence type="ECO:0000256" key="1">
    <source>
        <dbReference type="ARBA" id="ARBA00004127"/>
    </source>
</evidence>
<feature type="transmembrane region" description="Helical" evidence="9">
    <location>
        <begin position="20"/>
        <end position="50"/>
    </location>
</feature>
<dbReference type="EMBL" id="CP013928">
    <property type="protein sequence ID" value="AMJ77957.1"/>
    <property type="molecule type" value="Genomic_DNA"/>
</dbReference>
<evidence type="ECO:0000256" key="4">
    <source>
        <dbReference type="ARBA" id="ARBA00022692"/>
    </source>
</evidence>
<name>A0AAC8XIH8_9ALTE</name>
<dbReference type="GeneID" id="56341684"/>
<dbReference type="Proteomes" id="UP000182101">
    <property type="component" value="Chromosome"/>
</dbReference>
<evidence type="ECO:0000313" key="12">
    <source>
        <dbReference type="Proteomes" id="UP000061468"/>
    </source>
</evidence>
<dbReference type="GO" id="GO:0022900">
    <property type="term" value="P:electron transport chain"/>
    <property type="evidence" value="ECO:0007669"/>
    <property type="project" value="UniProtKB-UniRule"/>
</dbReference>
<feature type="transmembrane region" description="Helical" evidence="9">
    <location>
        <begin position="96"/>
        <end position="115"/>
    </location>
</feature>
<dbReference type="HAMAP" id="MF_00478">
    <property type="entry name" value="RsxE_RnfE"/>
    <property type="match status" value="1"/>
</dbReference>
<dbReference type="InterPro" id="IPR010968">
    <property type="entry name" value="RnfE"/>
</dbReference>
<dbReference type="PIRSF" id="PIRSF006102">
    <property type="entry name" value="NQR_DE"/>
    <property type="match status" value="1"/>
</dbReference>
<evidence type="ECO:0000256" key="9">
    <source>
        <dbReference type="HAMAP-Rule" id="MF_00478"/>
    </source>
</evidence>
<protein>
    <recommendedName>
        <fullName evidence="9">Ion-translocating oxidoreductase complex subunit E</fullName>
        <ecNumber evidence="9">7.-.-.-</ecNumber>
    </recommendedName>
    <alternativeName>
        <fullName evidence="9">Rnf electron transport complex subunit E</fullName>
    </alternativeName>
</protein>
<sequence>MTDFRDLSLQGLWKNNPALVQLLGLCPLLAVTATFINGLGLGLATMLVLIGSNVTVSLVRNVVRNEIRIPVFVMIIAAFVTIVQLLMNAFTYELYLALGIFIPLIVTNCAIIGRAEAFASKNGPLASAYDGLMMGLGFTAVLVILGGMREILGAGTLLTGADRLFGPIAENWTIVLFNTENPFLLAVLPPGAFLGMGLLIAIKNSIDAKIAAQQTAPTEKAARVRVTAES</sequence>
<evidence type="ECO:0000256" key="2">
    <source>
        <dbReference type="ARBA" id="ARBA00022448"/>
    </source>
</evidence>
<evidence type="ECO:0000256" key="6">
    <source>
        <dbReference type="ARBA" id="ARBA00022982"/>
    </source>
</evidence>
<proteinExistence type="inferred from homology"/>
<evidence type="ECO:0000256" key="7">
    <source>
        <dbReference type="ARBA" id="ARBA00022989"/>
    </source>
</evidence>
<evidence type="ECO:0000256" key="3">
    <source>
        <dbReference type="ARBA" id="ARBA00022519"/>
    </source>
</evidence>
<gene>
    <name evidence="9" type="primary">rnfE</name>
    <name evidence="10" type="ORF">AV942_06345</name>
    <name evidence="11" type="ORF">BM524_05370</name>
</gene>